<protein>
    <submittedName>
        <fullName evidence="1">Uncharacterized protein</fullName>
    </submittedName>
</protein>
<evidence type="ECO:0000313" key="2">
    <source>
        <dbReference type="Proteomes" id="UP000219338"/>
    </source>
</evidence>
<organism evidence="1 2">
    <name type="scientific">Armillaria ostoyae</name>
    <name type="common">Armillaria root rot fungus</name>
    <dbReference type="NCBI Taxonomy" id="47428"/>
    <lineage>
        <taxon>Eukaryota</taxon>
        <taxon>Fungi</taxon>
        <taxon>Dikarya</taxon>
        <taxon>Basidiomycota</taxon>
        <taxon>Agaricomycotina</taxon>
        <taxon>Agaricomycetes</taxon>
        <taxon>Agaricomycetidae</taxon>
        <taxon>Agaricales</taxon>
        <taxon>Marasmiineae</taxon>
        <taxon>Physalacriaceae</taxon>
        <taxon>Armillaria</taxon>
    </lineage>
</organism>
<dbReference type="EMBL" id="FUEG01000013">
    <property type="protein sequence ID" value="SJL11084.1"/>
    <property type="molecule type" value="Genomic_DNA"/>
</dbReference>
<accession>A0A284RQR4</accession>
<keyword evidence="2" id="KW-1185">Reference proteome</keyword>
<name>A0A284RQR4_ARMOS</name>
<gene>
    <name evidence="1" type="ORF">ARMOST_14486</name>
</gene>
<dbReference type="AlphaFoldDB" id="A0A284RQR4"/>
<dbReference type="Proteomes" id="UP000219338">
    <property type="component" value="Unassembled WGS sequence"/>
</dbReference>
<proteinExistence type="predicted"/>
<sequence length="131" mass="14806">MAQNHYELPHIASNGCKDPLSHETSARSPFHAQHFFVQTPRNRRLGSIPNLPLGRVILIGDSCFICTFICWKCSGIESTVISDRYHCRSLSVVQMLRERALCCTESQTIFDAMSKTLFSGIDAAFYQNHEP</sequence>
<reference evidence="2" key="1">
    <citation type="journal article" date="2017" name="Nat. Ecol. Evol.">
        <title>Genome expansion and lineage-specific genetic innovations in the forest pathogenic fungi Armillaria.</title>
        <authorList>
            <person name="Sipos G."/>
            <person name="Prasanna A.N."/>
            <person name="Walter M.C."/>
            <person name="O'Connor E."/>
            <person name="Balint B."/>
            <person name="Krizsan K."/>
            <person name="Kiss B."/>
            <person name="Hess J."/>
            <person name="Varga T."/>
            <person name="Slot J."/>
            <person name="Riley R."/>
            <person name="Boka B."/>
            <person name="Rigling D."/>
            <person name="Barry K."/>
            <person name="Lee J."/>
            <person name="Mihaltcheva S."/>
            <person name="LaButti K."/>
            <person name="Lipzen A."/>
            <person name="Waldron R."/>
            <person name="Moloney N.M."/>
            <person name="Sperisen C."/>
            <person name="Kredics L."/>
            <person name="Vagvoelgyi C."/>
            <person name="Patrignani A."/>
            <person name="Fitzpatrick D."/>
            <person name="Nagy I."/>
            <person name="Doyle S."/>
            <person name="Anderson J.B."/>
            <person name="Grigoriev I.V."/>
            <person name="Gueldener U."/>
            <person name="Muensterkoetter M."/>
            <person name="Nagy L.G."/>
        </authorList>
    </citation>
    <scope>NUCLEOTIDE SEQUENCE [LARGE SCALE GENOMIC DNA]</scope>
    <source>
        <strain evidence="2">C18/9</strain>
    </source>
</reference>
<evidence type="ECO:0000313" key="1">
    <source>
        <dbReference type="EMBL" id="SJL11084.1"/>
    </source>
</evidence>